<dbReference type="AlphaFoldDB" id="A0A7J0FT66"/>
<keyword evidence="3" id="KW-1185">Reference proteome</keyword>
<accession>A0A7J0FT66</accession>
<organism evidence="2 3">
    <name type="scientific">Actinidia rufa</name>
    <dbReference type="NCBI Taxonomy" id="165716"/>
    <lineage>
        <taxon>Eukaryota</taxon>
        <taxon>Viridiplantae</taxon>
        <taxon>Streptophyta</taxon>
        <taxon>Embryophyta</taxon>
        <taxon>Tracheophyta</taxon>
        <taxon>Spermatophyta</taxon>
        <taxon>Magnoliopsida</taxon>
        <taxon>eudicotyledons</taxon>
        <taxon>Gunneridae</taxon>
        <taxon>Pentapetalae</taxon>
        <taxon>asterids</taxon>
        <taxon>Ericales</taxon>
        <taxon>Actinidiaceae</taxon>
        <taxon>Actinidia</taxon>
    </lineage>
</organism>
<comment type="caution">
    <text evidence="2">The sequence shown here is derived from an EMBL/GenBank/DDBJ whole genome shotgun (WGS) entry which is preliminary data.</text>
</comment>
<dbReference type="Proteomes" id="UP000585474">
    <property type="component" value="Unassembled WGS sequence"/>
</dbReference>
<protein>
    <submittedName>
        <fullName evidence="2">Uncharacterized protein</fullName>
    </submittedName>
</protein>
<dbReference type="EMBL" id="BJWL01000015">
    <property type="protein sequence ID" value="GFZ01906.1"/>
    <property type="molecule type" value="Genomic_DNA"/>
</dbReference>
<dbReference type="OrthoDB" id="1752139at2759"/>
<dbReference type="InterPro" id="IPR000408">
    <property type="entry name" value="Reg_chr_condens"/>
</dbReference>
<proteinExistence type="predicted"/>
<reference evidence="2 3" key="1">
    <citation type="submission" date="2019-07" db="EMBL/GenBank/DDBJ databases">
        <title>De Novo Assembly of kiwifruit Actinidia rufa.</title>
        <authorList>
            <person name="Sugita-Konishi S."/>
            <person name="Sato K."/>
            <person name="Mori E."/>
            <person name="Abe Y."/>
            <person name="Kisaki G."/>
            <person name="Hamano K."/>
            <person name="Suezawa K."/>
            <person name="Otani M."/>
            <person name="Fukuda T."/>
            <person name="Manabe T."/>
            <person name="Gomi K."/>
            <person name="Tabuchi M."/>
            <person name="Akimitsu K."/>
            <person name="Kataoka I."/>
        </authorList>
    </citation>
    <scope>NUCLEOTIDE SEQUENCE [LARGE SCALE GENOMIC DNA]</scope>
    <source>
        <strain evidence="3">cv. Fuchu</strain>
    </source>
</reference>
<dbReference type="PROSITE" id="PS00626">
    <property type="entry name" value="RCC1_2"/>
    <property type="match status" value="1"/>
</dbReference>
<feature type="region of interest" description="Disordered" evidence="1">
    <location>
        <begin position="161"/>
        <end position="210"/>
    </location>
</feature>
<feature type="compositionally biased region" description="Polar residues" evidence="1">
    <location>
        <begin position="201"/>
        <end position="210"/>
    </location>
</feature>
<evidence type="ECO:0000313" key="2">
    <source>
        <dbReference type="EMBL" id="GFZ01906.1"/>
    </source>
</evidence>
<name>A0A7J0FT66_9ERIC</name>
<sequence>MAPPRITKVPVKGVLHRTVIANPQALSLKVEGEGEALKYLSHNLLKNLKSQLMRRLTCGEDHLAQMTILAGTAIMVKQKNASHLFIDHQKNEESLKDYIRQFNQAILEVEDPNDKVIVVEMMEGLRPTPLFDSSSKNILKTLSAHQAKADKYITVEELAEAKQRRRGKEDNKRKEPDSRRIDYRGDMKSRKLERDARRQINDQCSWTPPH</sequence>
<evidence type="ECO:0000313" key="3">
    <source>
        <dbReference type="Proteomes" id="UP000585474"/>
    </source>
</evidence>
<feature type="compositionally biased region" description="Basic and acidic residues" evidence="1">
    <location>
        <begin position="161"/>
        <end position="200"/>
    </location>
</feature>
<evidence type="ECO:0000256" key="1">
    <source>
        <dbReference type="SAM" id="MobiDB-lite"/>
    </source>
</evidence>
<gene>
    <name evidence="2" type="ORF">Acr_15g0005150</name>
</gene>